<dbReference type="EMBL" id="AZEY01000090">
    <property type="protein sequence ID" value="KRL64351.1"/>
    <property type="molecule type" value="Genomic_DNA"/>
</dbReference>
<dbReference type="GO" id="GO:0009401">
    <property type="term" value="P:phosphoenolpyruvate-dependent sugar phosphotransferase system"/>
    <property type="evidence" value="ECO:0007669"/>
    <property type="project" value="UniProtKB-KW"/>
</dbReference>
<dbReference type="RefSeq" id="WP_057865313.1">
    <property type="nucleotide sequence ID" value="NZ_AZEY01000090.1"/>
</dbReference>
<keyword evidence="3" id="KW-0808">Transferase</keyword>
<dbReference type="STRING" id="1423739.FC85_GL000860"/>
<organism evidence="5 6">
    <name type="scientific">Lentilactobacillus diolivorans DSM 14421</name>
    <dbReference type="NCBI Taxonomy" id="1423739"/>
    <lineage>
        <taxon>Bacteria</taxon>
        <taxon>Bacillati</taxon>
        <taxon>Bacillota</taxon>
        <taxon>Bacilli</taxon>
        <taxon>Lactobacillales</taxon>
        <taxon>Lactobacillaceae</taxon>
        <taxon>Lentilactobacillus</taxon>
    </lineage>
</organism>
<evidence type="ECO:0000313" key="6">
    <source>
        <dbReference type="Proteomes" id="UP000052013"/>
    </source>
</evidence>
<dbReference type="PANTHER" id="PTHR34382">
    <property type="entry name" value="PTS SYSTEM N,N'-DIACETYLCHITOBIOSE-SPECIFIC EIIA COMPONENT"/>
    <property type="match status" value="1"/>
</dbReference>
<dbReference type="Proteomes" id="UP000052013">
    <property type="component" value="Unassembled WGS sequence"/>
</dbReference>
<evidence type="ECO:0000256" key="1">
    <source>
        <dbReference type="ARBA" id="ARBA00022448"/>
    </source>
</evidence>
<evidence type="ECO:0000313" key="5">
    <source>
        <dbReference type="EMBL" id="KRL64351.1"/>
    </source>
</evidence>
<comment type="caution">
    <text evidence="5">The sequence shown here is derived from an EMBL/GenBank/DDBJ whole genome shotgun (WGS) entry which is preliminary data.</text>
</comment>
<proteinExistence type="predicted"/>
<evidence type="ECO:0000256" key="3">
    <source>
        <dbReference type="ARBA" id="ARBA00022679"/>
    </source>
</evidence>
<dbReference type="InterPro" id="IPR036542">
    <property type="entry name" value="PTS_IIA_lac/cel_sf"/>
</dbReference>
<evidence type="ECO:0000256" key="2">
    <source>
        <dbReference type="ARBA" id="ARBA00022597"/>
    </source>
</evidence>
<protein>
    <recommendedName>
        <fullName evidence="7">PTS lactose/cellobiose transporter subunit IIA</fullName>
    </recommendedName>
</protein>
<dbReference type="Pfam" id="PF02255">
    <property type="entry name" value="PTS_IIA"/>
    <property type="match status" value="1"/>
</dbReference>
<keyword evidence="1" id="KW-0813">Transport</keyword>
<dbReference type="InterPro" id="IPR003188">
    <property type="entry name" value="PTS_IIA_lac/cel"/>
</dbReference>
<dbReference type="GO" id="GO:0016740">
    <property type="term" value="F:transferase activity"/>
    <property type="evidence" value="ECO:0007669"/>
    <property type="project" value="UniProtKB-KW"/>
</dbReference>
<dbReference type="PANTHER" id="PTHR34382:SF7">
    <property type="entry name" value="PTS SYSTEM N,N'-DIACETYLCHITOBIOSE-SPECIFIC EIIA COMPONENT"/>
    <property type="match status" value="1"/>
</dbReference>
<sequence>MNLDELNESSMKILTYSGKAKKLLTGVLDKLSTNHPDKESIHDQLLSADHWLKKAHQEQNKVIANVETLQYSVLFTHAQDTLMNTETVQFLVRRFIPIYFNKH</sequence>
<gene>
    <name evidence="5" type="ORF">FC85_GL000860</name>
</gene>
<evidence type="ECO:0000256" key="4">
    <source>
        <dbReference type="ARBA" id="ARBA00022683"/>
    </source>
</evidence>
<dbReference type="Gene3D" id="1.20.58.80">
    <property type="entry name" value="Phosphotransferase system, lactose/cellobiose-type IIA subunit"/>
    <property type="match status" value="1"/>
</dbReference>
<keyword evidence="2" id="KW-0762">Sugar transport</keyword>
<dbReference type="SUPFAM" id="SSF46973">
    <property type="entry name" value="Enzyme IIa from lactose specific PTS, IIa-lac"/>
    <property type="match status" value="1"/>
</dbReference>
<dbReference type="AlphaFoldDB" id="A0A0R1S5W8"/>
<keyword evidence="4" id="KW-0598">Phosphotransferase system</keyword>
<evidence type="ECO:0008006" key="7">
    <source>
        <dbReference type="Google" id="ProtNLM"/>
    </source>
</evidence>
<name>A0A0R1S5W8_9LACO</name>
<dbReference type="PATRIC" id="fig|1423739.3.peg.907"/>
<reference evidence="5 6" key="1">
    <citation type="journal article" date="2015" name="Genome Announc.">
        <title>Expanding the biotechnology potential of lactobacilli through comparative genomics of 213 strains and associated genera.</title>
        <authorList>
            <person name="Sun Z."/>
            <person name="Harris H.M."/>
            <person name="McCann A."/>
            <person name="Guo C."/>
            <person name="Argimon S."/>
            <person name="Zhang W."/>
            <person name="Yang X."/>
            <person name="Jeffery I.B."/>
            <person name="Cooney J.C."/>
            <person name="Kagawa T.F."/>
            <person name="Liu W."/>
            <person name="Song Y."/>
            <person name="Salvetti E."/>
            <person name="Wrobel A."/>
            <person name="Rasinkangas P."/>
            <person name="Parkhill J."/>
            <person name="Rea M.C."/>
            <person name="O'Sullivan O."/>
            <person name="Ritari J."/>
            <person name="Douillard F.P."/>
            <person name="Paul Ross R."/>
            <person name="Yang R."/>
            <person name="Briner A.E."/>
            <person name="Felis G.E."/>
            <person name="de Vos W.M."/>
            <person name="Barrangou R."/>
            <person name="Klaenhammer T.R."/>
            <person name="Caufield P.W."/>
            <person name="Cui Y."/>
            <person name="Zhang H."/>
            <person name="O'Toole P.W."/>
        </authorList>
    </citation>
    <scope>NUCLEOTIDE SEQUENCE [LARGE SCALE GENOMIC DNA]</scope>
    <source>
        <strain evidence="5 6">DSM 14421</strain>
    </source>
</reference>
<accession>A0A0R1S5W8</accession>